<comment type="similarity">
    <text evidence="1">Belongs to the UDP-glycosyltransferase family.</text>
</comment>
<dbReference type="InterPro" id="IPR002213">
    <property type="entry name" value="UDP_glucos_trans"/>
</dbReference>
<dbReference type="PANTHER" id="PTHR11926:SF1498">
    <property type="entry name" value="GLYCOSYLTRANSFERASE"/>
    <property type="match status" value="1"/>
</dbReference>
<dbReference type="Proteomes" id="UP001324115">
    <property type="component" value="Unassembled WGS sequence"/>
</dbReference>
<dbReference type="CDD" id="cd03784">
    <property type="entry name" value="GT1_Gtf-like"/>
    <property type="match status" value="1"/>
</dbReference>
<evidence type="ECO:0000313" key="4">
    <source>
        <dbReference type="EMBL" id="KAK4563989.1"/>
    </source>
</evidence>
<dbReference type="GO" id="GO:0080043">
    <property type="term" value="F:quercetin 3-O-glucosyltransferase activity"/>
    <property type="evidence" value="ECO:0007669"/>
    <property type="project" value="TreeGrafter"/>
</dbReference>
<protein>
    <submittedName>
        <fullName evidence="4">Uncharacterized protein</fullName>
    </submittedName>
</protein>
<proteinExistence type="inferred from homology"/>
<evidence type="ECO:0000256" key="1">
    <source>
        <dbReference type="ARBA" id="ARBA00009995"/>
    </source>
</evidence>
<evidence type="ECO:0000256" key="3">
    <source>
        <dbReference type="SAM" id="MobiDB-lite"/>
    </source>
</evidence>
<feature type="region of interest" description="Disordered" evidence="3">
    <location>
        <begin position="191"/>
        <end position="214"/>
    </location>
</feature>
<name>A0AAN7IBM6_QUERU</name>
<dbReference type="PANTHER" id="PTHR11926">
    <property type="entry name" value="GLUCOSYL/GLUCURONOSYL TRANSFERASES"/>
    <property type="match status" value="1"/>
</dbReference>
<dbReference type="Pfam" id="PF00201">
    <property type="entry name" value="UDPGT"/>
    <property type="match status" value="1"/>
</dbReference>
<dbReference type="AlphaFoldDB" id="A0AAN7IBM6"/>
<comment type="caution">
    <text evidence="4">The sequence shown here is derived from an EMBL/GenBank/DDBJ whole genome shotgun (WGS) entry which is preliminary data.</text>
</comment>
<dbReference type="SUPFAM" id="SSF53756">
    <property type="entry name" value="UDP-Glycosyltransferase/glycogen phosphorylase"/>
    <property type="match status" value="1"/>
</dbReference>
<evidence type="ECO:0000256" key="2">
    <source>
        <dbReference type="ARBA" id="ARBA00022679"/>
    </source>
</evidence>
<keyword evidence="2" id="KW-0808">Transferase</keyword>
<dbReference type="GO" id="GO:0080044">
    <property type="term" value="F:quercetin 7-O-glucosyltransferase activity"/>
    <property type="evidence" value="ECO:0007669"/>
    <property type="project" value="TreeGrafter"/>
</dbReference>
<reference evidence="4 5" key="1">
    <citation type="journal article" date="2023" name="G3 (Bethesda)">
        <title>A haplotype-resolved chromosome-scale genome for Quercus rubra L. provides insights into the genetics of adaptive traits for red oak species.</title>
        <authorList>
            <person name="Kapoor B."/>
            <person name="Jenkins J."/>
            <person name="Schmutz J."/>
            <person name="Zhebentyayeva T."/>
            <person name="Kuelheim C."/>
            <person name="Coggeshall M."/>
            <person name="Heim C."/>
            <person name="Lasky J.R."/>
            <person name="Leites L."/>
            <person name="Islam-Faridi N."/>
            <person name="Romero-Severson J."/>
            <person name="DeLeo V.L."/>
            <person name="Lucas S.M."/>
            <person name="Lazic D."/>
            <person name="Gailing O."/>
            <person name="Carlson J."/>
            <person name="Staton M."/>
        </authorList>
    </citation>
    <scope>NUCLEOTIDE SEQUENCE [LARGE SCALE GENOMIC DNA]</scope>
    <source>
        <strain evidence="4">Pseudo-F2</strain>
    </source>
</reference>
<gene>
    <name evidence="4" type="ORF">RGQ29_006188</name>
</gene>
<dbReference type="Gene3D" id="3.40.50.2000">
    <property type="entry name" value="Glycogen Phosphorylase B"/>
    <property type="match status" value="5"/>
</dbReference>
<evidence type="ECO:0000313" key="5">
    <source>
        <dbReference type="Proteomes" id="UP001324115"/>
    </source>
</evidence>
<accession>A0AAN7IBM6</accession>
<organism evidence="4 5">
    <name type="scientific">Quercus rubra</name>
    <name type="common">Northern red oak</name>
    <name type="synonym">Quercus borealis</name>
    <dbReference type="NCBI Taxonomy" id="3512"/>
    <lineage>
        <taxon>Eukaryota</taxon>
        <taxon>Viridiplantae</taxon>
        <taxon>Streptophyta</taxon>
        <taxon>Embryophyta</taxon>
        <taxon>Tracheophyta</taxon>
        <taxon>Spermatophyta</taxon>
        <taxon>Magnoliopsida</taxon>
        <taxon>eudicotyledons</taxon>
        <taxon>Gunneridae</taxon>
        <taxon>Pentapetalae</taxon>
        <taxon>rosids</taxon>
        <taxon>fabids</taxon>
        <taxon>Fagales</taxon>
        <taxon>Fagaceae</taxon>
        <taxon>Quercus</taxon>
    </lineage>
</organism>
<keyword evidence="5" id="KW-1185">Reference proteome</keyword>
<dbReference type="EMBL" id="JAXUIC010000011">
    <property type="protein sequence ID" value="KAK4563989.1"/>
    <property type="molecule type" value="Genomic_DNA"/>
</dbReference>
<sequence>MGSVATATRPHVVCVPAPLQGHIIPMLKLAKLLHHKEFHVTFENTEYIHKRLLWSRGPNSLDGLPDFHFKTITDGLPPVDAVSHFATSFPNSVTCIVADGGMSFTLDAADKFGIPCVLFWAPSGCGFLSCMNFRHLVERGLLPLKADRRRPCRSLTHRCLIRAEARPTASSEARPSHSHLSLSQLAVAPQAPSPTQLANPPQAHRRPSSPISPSPIAQSVPLSLFSTAVNALTNVKSYATFVRTTNENDVMLNFKIRETKRAPRASAIILNTFDPFKQHVLDALSPMLSCVYTIGPLVLLVDQVKDDSLKSIGSNLWKEESGCVGWLNSKESNLVVYVNYGSIIIMTPRQLIEFAWLDLVGGNLAIIPPKFVTKSKYRGMLASWCHQEQILKHPSIGCFLTHSGWNLTLESVCCGWGIGMEIDNNVQRDKVKKLVRELMDGEKGKEMKKKVMEWKTMTEDATKPSGSYQNLDKLISKVLLTRNV</sequence>